<name>A0A078KU43_9GAMM</name>
<evidence type="ECO:0000313" key="1">
    <source>
        <dbReference type="EMBL" id="CDZ76492.1"/>
    </source>
</evidence>
<dbReference type="OrthoDB" id="5657125at2"/>
<dbReference type="Proteomes" id="UP000044071">
    <property type="component" value="Unassembled WGS sequence"/>
</dbReference>
<gene>
    <name evidence="1" type="ORF">BN59_00761</name>
</gene>
<reference evidence="1 2" key="1">
    <citation type="submission" date="2014-06" db="EMBL/GenBank/DDBJ databases">
        <authorList>
            <person name="Urmite Genomes Urmite Genomes"/>
        </authorList>
    </citation>
    <scope>NUCLEOTIDE SEQUENCE [LARGE SCALE GENOMIC DNA]</scope>
</reference>
<sequence>MPGIKIHDDNSPLQGAVLFLNATVKAYLEKNENRNDAKFLHLRQMMAQDLYLTDIRLPTEKETYHQVDLVGFKKNGDPVCFTFRATENLAIHQSKETTLGQMSEPSQEMARDIQKHLGFDVGNRQENTL</sequence>
<evidence type="ECO:0000313" key="2">
    <source>
        <dbReference type="Proteomes" id="UP000044071"/>
    </source>
</evidence>
<dbReference type="EMBL" id="CCSB01000001">
    <property type="protein sequence ID" value="CDZ76492.1"/>
    <property type="molecule type" value="Genomic_DNA"/>
</dbReference>
<keyword evidence="2" id="KW-1185">Reference proteome</keyword>
<organism evidence="1 2">
    <name type="scientific">Legionella massiliensis</name>
    <dbReference type="NCBI Taxonomy" id="1034943"/>
    <lineage>
        <taxon>Bacteria</taxon>
        <taxon>Pseudomonadati</taxon>
        <taxon>Pseudomonadota</taxon>
        <taxon>Gammaproteobacteria</taxon>
        <taxon>Legionellales</taxon>
        <taxon>Legionellaceae</taxon>
        <taxon>Legionella</taxon>
    </lineage>
</organism>
<dbReference type="RefSeq" id="WP_043873017.1">
    <property type="nucleotide sequence ID" value="NZ_CCVW01000001.1"/>
</dbReference>
<dbReference type="AlphaFoldDB" id="A0A078KU43"/>
<accession>A0A078KU43</accession>
<protein>
    <submittedName>
        <fullName evidence="1">Uncharacterized protein</fullName>
    </submittedName>
</protein>
<proteinExistence type="predicted"/>